<reference evidence="2 3" key="1">
    <citation type="submission" date="2019-12" db="EMBL/GenBank/DDBJ databases">
        <title>Chromosome-level assembly of the Caenorhabditis remanei genome.</title>
        <authorList>
            <person name="Teterina A.A."/>
            <person name="Willis J.H."/>
            <person name="Phillips P.C."/>
        </authorList>
    </citation>
    <scope>NUCLEOTIDE SEQUENCE [LARGE SCALE GENOMIC DNA]</scope>
    <source>
        <strain evidence="2 3">PX506</strain>
        <tissue evidence="2">Whole organism</tissue>
    </source>
</reference>
<dbReference type="RefSeq" id="XP_053592682.1">
    <property type="nucleotide sequence ID" value="XM_053724037.1"/>
</dbReference>
<dbReference type="EMBL" id="WUAV01000001">
    <property type="protein sequence ID" value="KAF1771577.1"/>
    <property type="molecule type" value="Genomic_DNA"/>
</dbReference>
<sequence>MYLLHARFFDYFGIGIYFHFNQKPIPDDFRMLWSHAFAPKTPLEFVYIESLLAVALFAMTVMADVLCSMRGRRGFRARLEIEHLD</sequence>
<keyword evidence="1" id="KW-0812">Transmembrane</keyword>
<comment type="caution">
    <text evidence="2">The sequence shown here is derived from an EMBL/GenBank/DDBJ whole genome shotgun (WGS) entry which is preliminary data.</text>
</comment>
<gene>
    <name evidence="2" type="ORF">GCK72_003404</name>
</gene>
<protein>
    <submittedName>
        <fullName evidence="2">Uncharacterized protein</fullName>
    </submittedName>
</protein>
<organism evidence="2 3">
    <name type="scientific">Caenorhabditis remanei</name>
    <name type="common">Caenorhabditis vulgaris</name>
    <dbReference type="NCBI Taxonomy" id="31234"/>
    <lineage>
        <taxon>Eukaryota</taxon>
        <taxon>Metazoa</taxon>
        <taxon>Ecdysozoa</taxon>
        <taxon>Nematoda</taxon>
        <taxon>Chromadorea</taxon>
        <taxon>Rhabditida</taxon>
        <taxon>Rhabditina</taxon>
        <taxon>Rhabditomorpha</taxon>
        <taxon>Rhabditoidea</taxon>
        <taxon>Rhabditidae</taxon>
        <taxon>Peloderinae</taxon>
        <taxon>Caenorhabditis</taxon>
    </lineage>
</organism>
<accession>A0A6A5HY57</accession>
<dbReference type="CTD" id="78773619"/>
<keyword evidence="1" id="KW-0472">Membrane</keyword>
<evidence type="ECO:0000313" key="2">
    <source>
        <dbReference type="EMBL" id="KAF1771577.1"/>
    </source>
</evidence>
<evidence type="ECO:0000313" key="3">
    <source>
        <dbReference type="Proteomes" id="UP000483820"/>
    </source>
</evidence>
<dbReference type="GeneID" id="78773619"/>
<dbReference type="Proteomes" id="UP000483820">
    <property type="component" value="Chromosome I"/>
</dbReference>
<name>A0A6A5HY57_CAERE</name>
<feature type="transmembrane region" description="Helical" evidence="1">
    <location>
        <begin position="45"/>
        <end position="67"/>
    </location>
</feature>
<keyword evidence="1" id="KW-1133">Transmembrane helix</keyword>
<dbReference type="AlphaFoldDB" id="A0A6A5HY57"/>
<evidence type="ECO:0000256" key="1">
    <source>
        <dbReference type="SAM" id="Phobius"/>
    </source>
</evidence>
<proteinExistence type="predicted"/>
<dbReference type="KEGG" id="crq:GCK72_003404"/>